<keyword evidence="3" id="KW-0862">Zinc</keyword>
<keyword evidence="1" id="KW-0479">Metal-binding</keyword>
<name>A0A914HNC3_GLORO</name>
<dbReference type="InterPro" id="IPR018289">
    <property type="entry name" value="MULE_transposase_dom"/>
</dbReference>
<dbReference type="GO" id="GO:0008270">
    <property type="term" value="F:zinc ion binding"/>
    <property type="evidence" value="ECO:0007669"/>
    <property type="project" value="UniProtKB-KW"/>
</dbReference>
<organism evidence="6 7">
    <name type="scientific">Globodera rostochiensis</name>
    <name type="common">Golden nematode worm</name>
    <name type="synonym">Heterodera rostochiensis</name>
    <dbReference type="NCBI Taxonomy" id="31243"/>
    <lineage>
        <taxon>Eukaryota</taxon>
        <taxon>Metazoa</taxon>
        <taxon>Ecdysozoa</taxon>
        <taxon>Nematoda</taxon>
        <taxon>Chromadorea</taxon>
        <taxon>Rhabditida</taxon>
        <taxon>Tylenchina</taxon>
        <taxon>Tylenchomorpha</taxon>
        <taxon>Tylenchoidea</taxon>
        <taxon>Heteroderidae</taxon>
        <taxon>Heteroderinae</taxon>
        <taxon>Globodera</taxon>
    </lineage>
</organism>
<evidence type="ECO:0000256" key="3">
    <source>
        <dbReference type="ARBA" id="ARBA00022833"/>
    </source>
</evidence>
<evidence type="ECO:0000313" key="6">
    <source>
        <dbReference type="Proteomes" id="UP000887572"/>
    </source>
</evidence>
<dbReference type="Pfam" id="PF04500">
    <property type="entry name" value="FLYWCH"/>
    <property type="match status" value="1"/>
</dbReference>
<evidence type="ECO:0000259" key="4">
    <source>
        <dbReference type="Pfam" id="PF04500"/>
    </source>
</evidence>
<evidence type="ECO:0000313" key="7">
    <source>
        <dbReference type="WBParaSite" id="Gr19_v10_g2187.t1"/>
    </source>
</evidence>
<feature type="domain" description="FLYWCH-type" evidence="4">
    <location>
        <begin position="7"/>
        <end position="69"/>
    </location>
</feature>
<proteinExistence type="predicted"/>
<accession>A0A914HNC3</accession>
<dbReference type="Gene3D" id="2.20.25.240">
    <property type="match status" value="1"/>
</dbReference>
<protein>
    <submittedName>
        <fullName evidence="7">MULE transposase domain-containing protein</fullName>
    </submittedName>
</protein>
<dbReference type="Proteomes" id="UP000887572">
    <property type="component" value="Unplaced"/>
</dbReference>
<keyword evidence="2" id="KW-0863">Zinc-finger</keyword>
<dbReference type="WBParaSite" id="Gr19_v10_g2187.t1">
    <property type="protein sequence ID" value="Gr19_v10_g2187.t1"/>
    <property type="gene ID" value="Gr19_v10_g2187"/>
</dbReference>
<sequence length="504" mass="57885">MDQTQVIATQRQKPKLLHEGMLYVRHKLSTSKEIKFWRCEFFNSRIVKCRGRLHTDHNNTPLRVLGEHTCSSSAARVERLRIVSNIRKRALNTGEDAATIRAQELMNVSDTVLAAMPSKSATKKLIQRARHEICEAPAVPNELSQLEIPKAYQIYKHSEDNEEQFLLADSGVYKEEGITADQRILVFGRSSSAEWCDQMQHIYADGTFSISQPFFTQLYVFLSRHGEWVFPVCYVLLTTKTQTTYERMFDLLQRCWPTFKPRTASIDCEQAMVGALMDRHPQCSIHFGLFHVVRSMKKQLAEQNLLQMYKTDAVFAETARTITSLAFVPVEDLMPALAALESYLPDPLQGVLDWFVINYVGRPRFDGSRSQPTFPPEEWSVHQRVLESIDWSNNYIITFHRRLQGRLATGCISQTLWRFIDMVRKEQKVVDAEFARFVAGEEPPSRPRKNLNADERILRLVQSYVAINSPPAPNAHQYAARPAQNPNNIIEFLVAMSRNYGAEL</sequence>
<keyword evidence="6" id="KW-1185">Reference proteome</keyword>
<evidence type="ECO:0000256" key="1">
    <source>
        <dbReference type="ARBA" id="ARBA00022723"/>
    </source>
</evidence>
<dbReference type="InterPro" id="IPR007588">
    <property type="entry name" value="Znf_FLYWCH"/>
</dbReference>
<evidence type="ECO:0000256" key="2">
    <source>
        <dbReference type="ARBA" id="ARBA00022771"/>
    </source>
</evidence>
<reference evidence="7" key="1">
    <citation type="submission" date="2022-11" db="UniProtKB">
        <authorList>
            <consortium name="WormBaseParasite"/>
        </authorList>
    </citation>
    <scope>IDENTIFICATION</scope>
</reference>
<dbReference type="AlphaFoldDB" id="A0A914HNC3"/>
<dbReference type="Pfam" id="PF10551">
    <property type="entry name" value="MULE"/>
    <property type="match status" value="1"/>
</dbReference>
<feature type="domain" description="MULE transposase" evidence="5">
    <location>
        <begin position="203"/>
        <end position="294"/>
    </location>
</feature>
<evidence type="ECO:0000259" key="5">
    <source>
        <dbReference type="Pfam" id="PF10551"/>
    </source>
</evidence>